<comment type="caution">
    <text evidence="1">The sequence shown here is derived from an EMBL/GenBank/DDBJ whole genome shotgun (WGS) entry which is preliminary data.</text>
</comment>
<organism evidence="1 2">
    <name type="scientific">Arctium lappa</name>
    <name type="common">Greater burdock</name>
    <name type="synonym">Lappa major</name>
    <dbReference type="NCBI Taxonomy" id="4217"/>
    <lineage>
        <taxon>Eukaryota</taxon>
        <taxon>Viridiplantae</taxon>
        <taxon>Streptophyta</taxon>
        <taxon>Embryophyta</taxon>
        <taxon>Tracheophyta</taxon>
        <taxon>Spermatophyta</taxon>
        <taxon>Magnoliopsida</taxon>
        <taxon>eudicotyledons</taxon>
        <taxon>Gunneridae</taxon>
        <taxon>Pentapetalae</taxon>
        <taxon>asterids</taxon>
        <taxon>campanulids</taxon>
        <taxon>Asterales</taxon>
        <taxon>Asteraceae</taxon>
        <taxon>Carduoideae</taxon>
        <taxon>Cardueae</taxon>
        <taxon>Arctiinae</taxon>
        <taxon>Arctium</taxon>
    </lineage>
</organism>
<dbReference type="Proteomes" id="UP001055879">
    <property type="component" value="Linkage Group LG04"/>
</dbReference>
<name>A0ACB9CK94_ARCLA</name>
<protein>
    <submittedName>
        <fullName evidence="1">Uncharacterized protein</fullName>
    </submittedName>
</protein>
<gene>
    <name evidence="1" type="ORF">L6452_14184</name>
</gene>
<keyword evidence="2" id="KW-1185">Reference proteome</keyword>
<sequence>MFNDDEVRSALTKMYEYSSPVDGFVEISEGLGEMIKSLANEPSVGLFYVQQHTHKAVPNLVNLRNNVVGKSREMSLHTEDSEDSITMVRSMKECGFPIVDDMIKDITKSIATISSKQPKKGLISSSRSVSGSQTARTSSWGPTTWRSMNDVEKSSSYLSSVFKSAKQKATNLKWAQPDALESKEEATRPSAAMQRDEEELPISSHIASGNQENVRVDELISNLSLAENFDEFKADKEAKLEEWLGGDRTINNNSKHDEHGDE</sequence>
<dbReference type="EMBL" id="CM042050">
    <property type="protein sequence ID" value="KAI3734709.1"/>
    <property type="molecule type" value="Genomic_DNA"/>
</dbReference>
<accession>A0ACB9CK94</accession>
<proteinExistence type="predicted"/>
<evidence type="ECO:0000313" key="1">
    <source>
        <dbReference type="EMBL" id="KAI3734709.1"/>
    </source>
</evidence>
<reference evidence="2" key="1">
    <citation type="journal article" date="2022" name="Mol. Ecol. Resour.">
        <title>The genomes of chicory, endive, great burdock and yacon provide insights into Asteraceae palaeo-polyploidization history and plant inulin production.</title>
        <authorList>
            <person name="Fan W."/>
            <person name="Wang S."/>
            <person name="Wang H."/>
            <person name="Wang A."/>
            <person name="Jiang F."/>
            <person name="Liu H."/>
            <person name="Zhao H."/>
            <person name="Xu D."/>
            <person name="Zhang Y."/>
        </authorList>
    </citation>
    <scope>NUCLEOTIDE SEQUENCE [LARGE SCALE GENOMIC DNA]</scope>
    <source>
        <strain evidence="2">cv. Niubang</strain>
    </source>
</reference>
<reference evidence="1 2" key="2">
    <citation type="journal article" date="2022" name="Mol. Ecol. Resour.">
        <title>The genomes of chicory, endive, great burdock and yacon provide insights into Asteraceae paleo-polyploidization history and plant inulin production.</title>
        <authorList>
            <person name="Fan W."/>
            <person name="Wang S."/>
            <person name="Wang H."/>
            <person name="Wang A."/>
            <person name="Jiang F."/>
            <person name="Liu H."/>
            <person name="Zhao H."/>
            <person name="Xu D."/>
            <person name="Zhang Y."/>
        </authorList>
    </citation>
    <scope>NUCLEOTIDE SEQUENCE [LARGE SCALE GENOMIC DNA]</scope>
    <source>
        <strain evidence="2">cv. Niubang</strain>
    </source>
</reference>
<evidence type="ECO:0000313" key="2">
    <source>
        <dbReference type="Proteomes" id="UP001055879"/>
    </source>
</evidence>